<keyword evidence="7" id="KW-1133">Transmembrane helix</keyword>
<feature type="transmembrane region" description="Helical" evidence="7">
    <location>
        <begin position="33"/>
        <end position="56"/>
    </location>
</feature>
<gene>
    <name evidence="9" type="primary">LOC111449386</name>
</gene>
<dbReference type="PANTHER" id="PTHR11240:SF75">
    <property type="entry name" value="RIBONUCLEASE 3"/>
    <property type="match status" value="1"/>
</dbReference>
<organism evidence="8 9">
    <name type="scientific">Cucurbita moschata</name>
    <name type="common">Winter crookneck squash</name>
    <name type="synonym">Cucurbita pepo var. moschata</name>
    <dbReference type="NCBI Taxonomy" id="3662"/>
    <lineage>
        <taxon>Eukaryota</taxon>
        <taxon>Viridiplantae</taxon>
        <taxon>Streptophyta</taxon>
        <taxon>Embryophyta</taxon>
        <taxon>Tracheophyta</taxon>
        <taxon>Spermatophyta</taxon>
        <taxon>Magnoliopsida</taxon>
        <taxon>eudicotyledons</taxon>
        <taxon>Gunneridae</taxon>
        <taxon>Pentapetalae</taxon>
        <taxon>rosids</taxon>
        <taxon>fabids</taxon>
        <taxon>Cucurbitales</taxon>
        <taxon>Cucurbitaceae</taxon>
        <taxon>Cucurbiteae</taxon>
        <taxon>Cucurbita</taxon>
    </lineage>
</organism>
<evidence type="ECO:0000256" key="6">
    <source>
        <dbReference type="RuleBase" id="RU004328"/>
    </source>
</evidence>
<keyword evidence="8" id="KW-1185">Reference proteome</keyword>
<dbReference type="SUPFAM" id="SSF55895">
    <property type="entry name" value="Ribonuclease Rh-like"/>
    <property type="match status" value="1"/>
</dbReference>
<protein>
    <submittedName>
        <fullName evidence="9">Ribonuclease S-6-like isoform X2</fullName>
    </submittedName>
</protein>
<evidence type="ECO:0000256" key="3">
    <source>
        <dbReference type="ARBA" id="ARBA00022759"/>
    </source>
</evidence>
<keyword evidence="7" id="KW-0472">Membrane</keyword>
<dbReference type="GO" id="GO:0016787">
    <property type="term" value="F:hydrolase activity"/>
    <property type="evidence" value="ECO:0007669"/>
    <property type="project" value="UniProtKB-KW"/>
</dbReference>
<keyword evidence="2" id="KW-0540">Nuclease</keyword>
<dbReference type="Pfam" id="PF00445">
    <property type="entry name" value="Ribonuclease_T2"/>
    <property type="match status" value="1"/>
</dbReference>
<dbReference type="GeneID" id="111449386"/>
<keyword evidence="3" id="KW-0255">Endonuclease</keyword>
<dbReference type="InterPro" id="IPR036430">
    <property type="entry name" value="RNase_T2-like_sf"/>
</dbReference>
<dbReference type="InterPro" id="IPR018188">
    <property type="entry name" value="RNase_T2_His_AS_1"/>
</dbReference>
<dbReference type="AlphaFoldDB" id="A0A6J1FZP3"/>
<sequence>MSEVHILPHYKYGWVAAMFITPSPSPSFSTSSAMAFISSNLLPICISLLLFFNSVYSFDYFQMVLQWPPATCKTKDVVCYTAPPKMFTIHGLWPSYFSGDMVVCTSKPKLDPTKQLAPLKTQLEMYWPDVISGDHETFWKHEWDKHDCNRKKACPPLQQGYI</sequence>
<dbReference type="Gene3D" id="3.90.730.10">
    <property type="entry name" value="Ribonuclease T2-like"/>
    <property type="match status" value="1"/>
</dbReference>
<evidence type="ECO:0000256" key="1">
    <source>
        <dbReference type="ARBA" id="ARBA00007469"/>
    </source>
</evidence>
<keyword evidence="5" id="KW-0456">Lyase</keyword>
<name>A0A6J1FZP3_CUCMO</name>
<dbReference type="GO" id="GO:0006401">
    <property type="term" value="P:RNA catabolic process"/>
    <property type="evidence" value="ECO:0007669"/>
    <property type="project" value="TreeGrafter"/>
</dbReference>
<proteinExistence type="inferred from homology"/>
<dbReference type="Proteomes" id="UP000504609">
    <property type="component" value="Unplaced"/>
</dbReference>
<evidence type="ECO:0000256" key="4">
    <source>
        <dbReference type="ARBA" id="ARBA00022801"/>
    </source>
</evidence>
<dbReference type="GO" id="GO:0033897">
    <property type="term" value="F:ribonuclease T2 activity"/>
    <property type="evidence" value="ECO:0007669"/>
    <property type="project" value="InterPro"/>
</dbReference>
<comment type="similarity">
    <text evidence="1 6">Belongs to the RNase T2 family.</text>
</comment>
<dbReference type="GO" id="GO:0003723">
    <property type="term" value="F:RNA binding"/>
    <property type="evidence" value="ECO:0007669"/>
    <property type="project" value="InterPro"/>
</dbReference>
<evidence type="ECO:0000256" key="7">
    <source>
        <dbReference type="SAM" id="Phobius"/>
    </source>
</evidence>
<keyword evidence="7" id="KW-0812">Transmembrane</keyword>
<evidence type="ECO:0000313" key="8">
    <source>
        <dbReference type="Proteomes" id="UP000504609"/>
    </source>
</evidence>
<keyword evidence="4" id="KW-0378">Hydrolase</keyword>
<dbReference type="PANTHER" id="PTHR11240">
    <property type="entry name" value="RIBONUCLEASE T2"/>
    <property type="match status" value="1"/>
</dbReference>
<dbReference type="PROSITE" id="PS00530">
    <property type="entry name" value="RNASE_T2_1"/>
    <property type="match status" value="1"/>
</dbReference>
<evidence type="ECO:0000313" key="9">
    <source>
        <dbReference type="RefSeq" id="XP_022945021.1"/>
    </source>
</evidence>
<reference evidence="9" key="1">
    <citation type="submission" date="2025-08" db="UniProtKB">
        <authorList>
            <consortium name="RefSeq"/>
        </authorList>
    </citation>
    <scope>IDENTIFICATION</scope>
    <source>
        <tissue evidence="9">Young leaves</tissue>
    </source>
</reference>
<accession>A0A6J1FZP3</accession>
<evidence type="ECO:0000256" key="2">
    <source>
        <dbReference type="ARBA" id="ARBA00022722"/>
    </source>
</evidence>
<dbReference type="InterPro" id="IPR001568">
    <property type="entry name" value="RNase_T2-like"/>
</dbReference>
<evidence type="ECO:0000256" key="5">
    <source>
        <dbReference type="ARBA" id="ARBA00023239"/>
    </source>
</evidence>
<dbReference type="GO" id="GO:0005576">
    <property type="term" value="C:extracellular region"/>
    <property type="evidence" value="ECO:0007669"/>
    <property type="project" value="TreeGrafter"/>
</dbReference>
<dbReference type="RefSeq" id="XP_022945021.1">
    <property type="nucleotide sequence ID" value="XM_023089253.1"/>
</dbReference>